<evidence type="ECO:0000313" key="2">
    <source>
        <dbReference type="EMBL" id="KAF2832156.1"/>
    </source>
</evidence>
<dbReference type="AlphaFoldDB" id="A0A6A7AFZ8"/>
<feature type="transmembrane region" description="Helical" evidence="1">
    <location>
        <begin position="295"/>
        <end position="315"/>
    </location>
</feature>
<proteinExistence type="predicted"/>
<dbReference type="EMBL" id="MU006217">
    <property type="protein sequence ID" value="KAF2832156.1"/>
    <property type="molecule type" value="Genomic_DNA"/>
</dbReference>
<reference evidence="2" key="1">
    <citation type="journal article" date="2020" name="Stud. Mycol.">
        <title>101 Dothideomycetes genomes: a test case for predicting lifestyles and emergence of pathogens.</title>
        <authorList>
            <person name="Haridas S."/>
            <person name="Albert R."/>
            <person name="Binder M."/>
            <person name="Bloem J."/>
            <person name="Labutti K."/>
            <person name="Salamov A."/>
            <person name="Andreopoulos B."/>
            <person name="Baker S."/>
            <person name="Barry K."/>
            <person name="Bills G."/>
            <person name="Bluhm B."/>
            <person name="Cannon C."/>
            <person name="Castanera R."/>
            <person name="Culley D."/>
            <person name="Daum C."/>
            <person name="Ezra D."/>
            <person name="Gonzalez J."/>
            <person name="Henrissat B."/>
            <person name="Kuo A."/>
            <person name="Liang C."/>
            <person name="Lipzen A."/>
            <person name="Lutzoni F."/>
            <person name="Magnuson J."/>
            <person name="Mondo S."/>
            <person name="Nolan M."/>
            <person name="Ohm R."/>
            <person name="Pangilinan J."/>
            <person name="Park H.-J."/>
            <person name="Ramirez L."/>
            <person name="Alfaro M."/>
            <person name="Sun H."/>
            <person name="Tritt A."/>
            <person name="Yoshinaga Y."/>
            <person name="Zwiers L.-H."/>
            <person name="Turgeon B."/>
            <person name="Goodwin S."/>
            <person name="Spatafora J."/>
            <person name="Crous P."/>
            <person name="Grigoriev I."/>
        </authorList>
    </citation>
    <scope>NUCLEOTIDE SEQUENCE</scope>
    <source>
        <strain evidence="2">CBS 113818</strain>
    </source>
</reference>
<dbReference type="OrthoDB" id="3540210at2759"/>
<dbReference type="Proteomes" id="UP000799424">
    <property type="component" value="Unassembled WGS sequence"/>
</dbReference>
<protein>
    <submittedName>
        <fullName evidence="2">Uncharacterized protein</fullName>
    </submittedName>
</protein>
<evidence type="ECO:0000256" key="1">
    <source>
        <dbReference type="SAM" id="Phobius"/>
    </source>
</evidence>
<keyword evidence="1" id="KW-0812">Transmembrane</keyword>
<name>A0A6A7AFZ8_9PLEO</name>
<accession>A0A6A7AFZ8</accession>
<keyword evidence="1" id="KW-0472">Membrane</keyword>
<evidence type="ECO:0000313" key="3">
    <source>
        <dbReference type="Proteomes" id="UP000799424"/>
    </source>
</evidence>
<keyword evidence="1" id="KW-1133">Transmembrane helix</keyword>
<organism evidence="2 3">
    <name type="scientific">Ophiobolus disseminans</name>
    <dbReference type="NCBI Taxonomy" id="1469910"/>
    <lineage>
        <taxon>Eukaryota</taxon>
        <taxon>Fungi</taxon>
        <taxon>Dikarya</taxon>
        <taxon>Ascomycota</taxon>
        <taxon>Pezizomycotina</taxon>
        <taxon>Dothideomycetes</taxon>
        <taxon>Pleosporomycetidae</taxon>
        <taxon>Pleosporales</taxon>
        <taxon>Pleosporineae</taxon>
        <taxon>Phaeosphaeriaceae</taxon>
        <taxon>Ophiobolus</taxon>
    </lineage>
</organism>
<sequence>MPIWRQCIRYSTVWRENLTEAYGNKTTTSVKFYEFGSSDTGCIAVPPKQTTPLTTFCISKWMKDYLPSAYTVTSNTAYADNVNASDFDPIPDFKVSSADVTLISILNKAVYNGRVDDELFNASIKAPDNDQFFLPTNDFSVLGCTEQYQFCNAVTKQCTKLDGLYATQEAVRRGDIALSKRQQAMFSVMWDAAWSMVLQWTARLLNSQVLLAQDWVFTATSFGSSSLAPGQWQREAHNMHNVSLAMFQHRIDRHSSPDTFELRPGQNALSQLQVPTDPDILDICKRQRILSARHYSVSVLGMAIILSVGSLLIILDQSMEALWFRYFNARERLAQRAEWTQTGTLQLHRQALEARGIGTWDRKHHDFPVIEGKDKTFTGLGDREEEIGQNYGEEKAQYQVVEEEVSPYGGSRGPL</sequence>
<keyword evidence="3" id="KW-1185">Reference proteome</keyword>
<gene>
    <name evidence="2" type="ORF">CC86DRAFT_424508</name>
</gene>